<proteinExistence type="predicted"/>
<name>A0ABT4TM34_9ACTN</name>
<feature type="domain" description="DUF397" evidence="1">
    <location>
        <begin position="32"/>
        <end position="83"/>
    </location>
</feature>
<keyword evidence="3" id="KW-1185">Reference proteome</keyword>
<evidence type="ECO:0000259" key="1">
    <source>
        <dbReference type="Pfam" id="PF04149"/>
    </source>
</evidence>
<protein>
    <submittedName>
        <fullName evidence="2">DUF397 domain-containing protein</fullName>
    </submittedName>
</protein>
<accession>A0ABT4TM34</accession>
<evidence type="ECO:0000313" key="2">
    <source>
        <dbReference type="EMBL" id="MDA2805757.1"/>
    </source>
</evidence>
<sequence length="87" mass="9933">MRQRHWRDWFTSSYSGSYGECVEVAYLASRSRFRTSSHSATESHCVEVADAPGASAVRDTKHRELGALFFGSPEWRAFVDAAKRDRF</sequence>
<evidence type="ECO:0000313" key="3">
    <source>
        <dbReference type="Proteomes" id="UP001165685"/>
    </source>
</evidence>
<organism evidence="2 3">
    <name type="scientific">Nocardiopsis suaedae</name>
    <dbReference type="NCBI Taxonomy" id="3018444"/>
    <lineage>
        <taxon>Bacteria</taxon>
        <taxon>Bacillati</taxon>
        <taxon>Actinomycetota</taxon>
        <taxon>Actinomycetes</taxon>
        <taxon>Streptosporangiales</taxon>
        <taxon>Nocardiopsidaceae</taxon>
        <taxon>Nocardiopsis</taxon>
    </lineage>
</organism>
<dbReference type="InterPro" id="IPR007278">
    <property type="entry name" value="DUF397"/>
</dbReference>
<comment type="caution">
    <text evidence="2">The sequence shown here is derived from an EMBL/GenBank/DDBJ whole genome shotgun (WGS) entry which is preliminary data.</text>
</comment>
<gene>
    <name evidence="2" type="ORF">O4U47_14660</name>
</gene>
<dbReference type="EMBL" id="JAQFWP010000025">
    <property type="protein sequence ID" value="MDA2805757.1"/>
    <property type="molecule type" value="Genomic_DNA"/>
</dbReference>
<reference evidence="2" key="1">
    <citation type="submission" date="2023-01" db="EMBL/GenBank/DDBJ databases">
        <title>Draft genome sequence of Nocardiopsis sp. LSu2-4 isolated from halophytes.</title>
        <authorList>
            <person name="Duangmal K."/>
            <person name="Chantavorakit T."/>
        </authorList>
    </citation>
    <scope>NUCLEOTIDE SEQUENCE</scope>
    <source>
        <strain evidence="2">LSu2-4</strain>
    </source>
</reference>
<dbReference type="Pfam" id="PF04149">
    <property type="entry name" value="DUF397"/>
    <property type="match status" value="1"/>
</dbReference>
<dbReference type="Proteomes" id="UP001165685">
    <property type="component" value="Unassembled WGS sequence"/>
</dbReference>